<dbReference type="PANTHER" id="PTHR43072">
    <property type="entry name" value="N-ACETYLTRANSFERASE"/>
    <property type="match status" value="1"/>
</dbReference>
<dbReference type="Pfam" id="PF13420">
    <property type="entry name" value="Acetyltransf_4"/>
    <property type="match status" value="1"/>
</dbReference>
<gene>
    <name evidence="2" type="ORF">RU96_GL000107</name>
</gene>
<feature type="domain" description="N-acetyltransferase" evidence="1">
    <location>
        <begin position="3"/>
        <end position="165"/>
    </location>
</feature>
<name>A0A1L8RA45_9ENTE</name>
<dbReference type="PANTHER" id="PTHR43072:SF8">
    <property type="entry name" value="ACYLTRANSFERASE FABY-RELATED"/>
    <property type="match status" value="1"/>
</dbReference>
<organism evidence="2 3">
    <name type="scientific">Enterococcus canintestini</name>
    <dbReference type="NCBI Taxonomy" id="317010"/>
    <lineage>
        <taxon>Bacteria</taxon>
        <taxon>Bacillati</taxon>
        <taxon>Bacillota</taxon>
        <taxon>Bacilli</taxon>
        <taxon>Lactobacillales</taxon>
        <taxon>Enterococcaceae</taxon>
        <taxon>Enterococcus</taxon>
    </lineage>
</organism>
<dbReference type="STRING" id="317010.RU96_GL000107"/>
<dbReference type="Gene3D" id="3.40.630.30">
    <property type="match status" value="1"/>
</dbReference>
<dbReference type="AlphaFoldDB" id="A0A1L8RA45"/>
<dbReference type="GO" id="GO:0016747">
    <property type="term" value="F:acyltransferase activity, transferring groups other than amino-acyl groups"/>
    <property type="evidence" value="ECO:0007669"/>
    <property type="project" value="InterPro"/>
</dbReference>
<dbReference type="InterPro" id="IPR000182">
    <property type="entry name" value="GNAT_dom"/>
</dbReference>
<dbReference type="InterPro" id="IPR016181">
    <property type="entry name" value="Acyl_CoA_acyltransferase"/>
</dbReference>
<dbReference type="EMBL" id="JXKG01000001">
    <property type="protein sequence ID" value="OJG16640.1"/>
    <property type="molecule type" value="Genomic_DNA"/>
</dbReference>
<dbReference type="PROSITE" id="PS51186">
    <property type="entry name" value="GNAT"/>
    <property type="match status" value="1"/>
</dbReference>
<comment type="caution">
    <text evidence="2">The sequence shown here is derived from an EMBL/GenBank/DDBJ whole genome shotgun (WGS) entry which is preliminary data.</text>
</comment>
<protein>
    <recommendedName>
        <fullName evidence="1">N-acetyltransferase domain-containing protein</fullName>
    </recommendedName>
</protein>
<dbReference type="CDD" id="cd04301">
    <property type="entry name" value="NAT_SF"/>
    <property type="match status" value="1"/>
</dbReference>
<dbReference type="RefSeq" id="WP_071863601.1">
    <property type="nucleotide sequence ID" value="NZ_JBHLVQ010000015.1"/>
</dbReference>
<evidence type="ECO:0000259" key="1">
    <source>
        <dbReference type="PROSITE" id="PS51186"/>
    </source>
</evidence>
<evidence type="ECO:0000313" key="2">
    <source>
        <dbReference type="EMBL" id="OJG16640.1"/>
    </source>
</evidence>
<accession>A0A1L8RA45</accession>
<sequence length="185" mass="21267">MKETIRMATKEDAKAILAIYAPYVKETAITFEYEVPTLENFEARISQTLARYPYLVAENEQGDVIGFAYAGVYKERAAYDWSCEVTIYLAQGMESRGLGSRLYQALEAELQKQNVIQLLACVTADNISSIKFHEKLGYKEVGTFSNLGYKFNKWHDVLWLQKTLQKPDVVPKEFIPKNKKMRITM</sequence>
<proteinExistence type="predicted"/>
<evidence type="ECO:0000313" key="3">
    <source>
        <dbReference type="Proteomes" id="UP000182835"/>
    </source>
</evidence>
<reference evidence="2 3" key="1">
    <citation type="submission" date="2014-12" db="EMBL/GenBank/DDBJ databases">
        <title>Draft genome sequences of 29 type strains of Enterococci.</title>
        <authorList>
            <person name="Zhong Z."/>
            <person name="Sun Z."/>
            <person name="Liu W."/>
            <person name="Zhang W."/>
            <person name="Zhang H."/>
        </authorList>
    </citation>
    <scope>NUCLEOTIDE SEQUENCE [LARGE SCALE GENOMIC DNA]</scope>
    <source>
        <strain evidence="2 3">DSM 21207</strain>
    </source>
</reference>
<dbReference type="SUPFAM" id="SSF55729">
    <property type="entry name" value="Acyl-CoA N-acyltransferases (Nat)"/>
    <property type="match status" value="1"/>
</dbReference>
<dbReference type="OrthoDB" id="9798006at2"/>
<dbReference type="Proteomes" id="UP000182835">
    <property type="component" value="Unassembled WGS sequence"/>
</dbReference>